<evidence type="ECO:0000313" key="2">
    <source>
        <dbReference type="Proteomes" id="UP000385207"/>
    </source>
</evidence>
<sequence length="30" mass="3465">MVTGAPPNVRMRAMRFPGEMAYLKSQHIFQ</sequence>
<proteinExistence type="predicted"/>
<protein>
    <submittedName>
        <fullName evidence="1">Uncharacterized protein</fullName>
    </submittedName>
</protein>
<dbReference type="EMBL" id="CABVII010000003">
    <property type="protein sequence ID" value="VVO61970.1"/>
    <property type="molecule type" value="Genomic_DNA"/>
</dbReference>
<evidence type="ECO:0000313" key="1">
    <source>
        <dbReference type="EMBL" id="VVO61970.1"/>
    </source>
</evidence>
<accession>A0A5E7HDB2</accession>
<organism evidence="1 2">
    <name type="scientific">Pseudomonas fluorescens</name>
    <dbReference type="NCBI Taxonomy" id="294"/>
    <lineage>
        <taxon>Bacteria</taxon>
        <taxon>Pseudomonadati</taxon>
        <taxon>Pseudomonadota</taxon>
        <taxon>Gammaproteobacteria</taxon>
        <taxon>Pseudomonadales</taxon>
        <taxon>Pseudomonadaceae</taxon>
        <taxon>Pseudomonas</taxon>
    </lineage>
</organism>
<gene>
    <name evidence="1" type="ORF">PS862_00866</name>
</gene>
<reference evidence="1 2" key="1">
    <citation type="submission" date="2019-09" db="EMBL/GenBank/DDBJ databases">
        <authorList>
            <person name="Chandra G."/>
            <person name="Truman W A."/>
        </authorList>
    </citation>
    <scope>NUCLEOTIDE SEQUENCE [LARGE SCALE GENOMIC DNA]</scope>
    <source>
        <strain evidence="1">PS862</strain>
    </source>
</reference>
<dbReference type="AlphaFoldDB" id="A0A5E7HDB2"/>
<name>A0A5E7HDB2_PSEFL</name>
<dbReference type="Proteomes" id="UP000385207">
    <property type="component" value="Unassembled WGS sequence"/>
</dbReference>